<organism evidence="2 3">
    <name type="scientific">Terrabacter aerolatus</name>
    <dbReference type="NCBI Taxonomy" id="422442"/>
    <lineage>
        <taxon>Bacteria</taxon>
        <taxon>Bacillati</taxon>
        <taxon>Actinomycetota</taxon>
        <taxon>Actinomycetes</taxon>
        <taxon>Micrococcales</taxon>
        <taxon>Intrasporangiaceae</taxon>
        <taxon>Terrabacter</taxon>
    </lineage>
</organism>
<keyword evidence="3" id="KW-1185">Reference proteome</keyword>
<dbReference type="EMBL" id="BJYX01000009">
    <property type="protein sequence ID" value="GEO30263.1"/>
    <property type="molecule type" value="Genomic_DNA"/>
</dbReference>
<gene>
    <name evidence="2" type="ORF">TAE01_20730</name>
</gene>
<accession>A0A512D1C3</accession>
<feature type="compositionally biased region" description="Gly residues" evidence="1">
    <location>
        <begin position="51"/>
        <end position="62"/>
    </location>
</feature>
<feature type="region of interest" description="Disordered" evidence="1">
    <location>
        <begin position="1"/>
        <end position="62"/>
    </location>
</feature>
<protein>
    <submittedName>
        <fullName evidence="2">Uncharacterized protein</fullName>
    </submittedName>
</protein>
<evidence type="ECO:0000313" key="2">
    <source>
        <dbReference type="EMBL" id="GEO30263.1"/>
    </source>
</evidence>
<dbReference type="AlphaFoldDB" id="A0A512D1C3"/>
<evidence type="ECO:0000313" key="3">
    <source>
        <dbReference type="Proteomes" id="UP000321534"/>
    </source>
</evidence>
<sequence>MTKFVKLKSNNAVKKPAPSLAGSGMLDMPLGPPAGPVGGSGGGVLPPPGPATGGGPPGAGAA</sequence>
<name>A0A512D1C3_9MICO</name>
<comment type="caution">
    <text evidence="2">The sequence shown here is derived from an EMBL/GenBank/DDBJ whole genome shotgun (WGS) entry which is preliminary data.</text>
</comment>
<proteinExistence type="predicted"/>
<reference evidence="2 3" key="1">
    <citation type="submission" date="2019-07" db="EMBL/GenBank/DDBJ databases">
        <title>Whole genome shotgun sequence of Terrabacter aerolatus NBRC 106305.</title>
        <authorList>
            <person name="Hosoyama A."/>
            <person name="Uohara A."/>
            <person name="Ohji S."/>
            <person name="Ichikawa N."/>
        </authorList>
    </citation>
    <scope>NUCLEOTIDE SEQUENCE [LARGE SCALE GENOMIC DNA]</scope>
    <source>
        <strain evidence="2 3">NBRC 106305</strain>
    </source>
</reference>
<evidence type="ECO:0000256" key="1">
    <source>
        <dbReference type="SAM" id="MobiDB-lite"/>
    </source>
</evidence>
<dbReference type="Proteomes" id="UP000321534">
    <property type="component" value="Unassembled WGS sequence"/>
</dbReference>